<reference evidence="1 2" key="1">
    <citation type="journal article" date="2013" name="Proc. Natl. Acad. Sci. U.S.A.">
        <title>Genome of an arbuscular mycorrhizal fungus provides insight into the oldest plant symbiosis.</title>
        <authorList>
            <person name="Tisserant E."/>
            <person name="Malbreil M."/>
            <person name="Kuo A."/>
            <person name="Kohler A."/>
            <person name="Symeonidi A."/>
            <person name="Balestrini R."/>
            <person name="Charron P."/>
            <person name="Duensing N."/>
            <person name="Frei Dit Frey N."/>
            <person name="Gianinazzi-Pearson V."/>
            <person name="Gilbert L.B."/>
            <person name="Handa Y."/>
            <person name="Herr J.R."/>
            <person name="Hijri M."/>
            <person name="Koul R."/>
            <person name="Kawaguchi M."/>
            <person name="Krajinski F."/>
            <person name="Lammers P.J."/>
            <person name="Masclaux F.G."/>
            <person name="Murat C."/>
            <person name="Morin E."/>
            <person name="Ndikumana S."/>
            <person name="Pagni M."/>
            <person name="Petitpierre D."/>
            <person name="Requena N."/>
            <person name="Rosikiewicz P."/>
            <person name="Riley R."/>
            <person name="Saito K."/>
            <person name="San Clemente H."/>
            <person name="Shapiro H."/>
            <person name="van Tuinen D."/>
            <person name="Becard G."/>
            <person name="Bonfante P."/>
            <person name="Paszkowski U."/>
            <person name="Shachar-Hill Y.Y."/>
            <person name="Tuskan G.A."/>
            <person name="Young P.W."/>
            <person name="Sanders I.R."/>
            <person name="Henrissat B."/>
            <person name="Rensing S.A."/>
            <person name="Grigoriev I.V."/>
            <person name="Corradi N."/>
            <person name="Roux C."/>
            <person name="Martin F."/>
        </authorList>
    </citation>
    <scope>NUCLEOTIDE SEQUENCE [LARGE SCALE GENOMIC DNA]</scope>
    <source>
        <strain evidence="1 2">DAOM 197198</strain>
    </source>
</reference>
<evidence type="ECO:0000313" key="1">
    <source>
        <dbReference type="EMBL" id="POG64042.1"/>
    </source>
</evidence>
<reference evidence="1 2" key="2">
    <citation type="journal article" date="2018" name="New Phytol.">
        <title>High intraspecific genome diversity in the model arbuscular mycorrhizal symbiont Rhizophagus irregularis.</title>
        <authorList>
            <person name="Chen E.C.H."/>
            <person name="Morin E."/>
            <person name="Beaudet D."/>
            <person name="Noel J."/>
            <person name="Yildirir G."/>
            <person name="Ndikumana S."/>
            <person name="Charron P."/>
            <person name="St-Onge C."/>
            <person name="Giorgi J."/>
            <person name="Kruger M."/>
            <person name="Marton T."/>
            <person name="Ropars J."/>
            <person name="Grigoriev I.V."/>
            <person name="Hainaut M."/>
            <person name="Henrissat B."/>
            <person name="Roux C."/>
            <person name="Martin F."/>
            <person name="Corradi N."/>
        </authorList>
    </citation>
    <scope>NUCLEOTIDE SEQUENCE [LARGE SCALE GENOMIC DNA]</scope>
    <source>
        <strain evidence="1 2">DAOM 197198</strain>
    </source>
</reference>
<dbReference type="AlphaFoldDB" id="A0A2P4PF86"/>
<evidence type="ECO:0000313" key="2">
    <source>
        <dbReference type="Proteomes" id="UP000018888"/>
    </source>
</evidence>
<name>A0A2P4PF86_RHIID</name>
<sequence length="149" mass="17620">MDTNFIISFFIKLVIVNTIKYNYLVKMKDELNSSEWSINMLSKNTLFFDFFFQTFTFTMTNVNKNCVTINVSYQKKMFQMNVFIAIIAISRVVKNQHHKKVQCGRQRFKSLDPLLCVNRKSECDSIVVYLFYSKYTNQPFFSSCYSSCS</sequence>
<protein>
    <submittedName>
        <fullName evidence="1">Uncharacterized protein</fullName>
    </submittedName>
</protein>
<dbReference type="Proteomes" id="UP000018888">
    <property type="component" value="Unassembled WGS sequence"/>
</dbReference>
<accession>A0A2P4PF86</accession>
<dbReference type="EMBL" id="AUPC02000250">
    <property type="protein sequence ID" value="POG64042.1"/>
    <property type="molecule type" value="Genomic_DNA"/>
</dbReference>
<gene>
    <name evidence="1" type="ORF">GLOIN_2v1680263</name>
</gene>
<organism evidence="1 2">
    <name type="scientific">Rhizophagus irregularis (strain DAOM 181602 / DAOM 197198 / MUCL 43194)</name>
    <name type="common">Arbuscular mycorrhizal fungus</name>
    <name type="synonym">Glomus intraradices</name>
    <dbReference type="NCBI Taxonomy" id="747089"/>
    <lineage>
        <taxon>Eukaryota</taxon>
        <taxon>Fungi</taxon>
        <taxon>Fungi incertae sedis</taxon>
        <taxon>Mucoromycota</taxon>
        <taxon>Glomeromycotina</taxon>
        <taxon>Glomeromycetes</taxon>
        <taxon>Glomerales</taxon>
        <taxon>Glomeraceae</taxon>
        <taxon>Rhizophagus</taxon>
    </lineage>
</organism>
<proteinExistence type="predicted"/>
<keyword evidence="2" id="KW-1185">Reference proteome</keyword>
<comment type="caution">
    <text evidence="1">The sequence shown here is derived from an EMBL/GenBank/DDBJ whole genome shotgun (WGS) entry which is preliminary data.</text>
</comment>